<gene>
    <name evidence="11" type="ORF">I4J89_11240</name>
</gene>
<evidence type="ECO:0000256" key="4">
    <source>
        <dbReference type="ARBA" id="ARBA00022676"/>
    </source>
</evidence>
<dbReference type="GO" id="GO:0006506">
    <property type="term" value="P:GPI anchor biosynthetic process"/>
    <property type="evidence" value="ECO:0007669"/>
    <property type="project" value="UniProtKB-KW"/>
</dbReference>
<dbReference type="GO" id="GO:0016020">
    <property type="term" value="C:membrane"/>
    <property type="evidence" value="ECO:0007669"/>
    <property type="project" value="GOC"/>
</dbReference>
<feature type="transmembrane region" description="Helical" evidence="10">
    <location>
        <begin position="350"/>
        <end position="366"/>
    </location>
</feature>
<name>A0A931FYL5_9ACTN</name>
<evidence type="ECO:0000256" key="6">
    <source>
        <dbReference type="ARBA" id="ARBA00022692"/>
    </source>
</evidence>
<keyword evidence="12" id="KW-1185">Reference proteome</keyword>
<feature type="transmembrane region" description="Helical" evidence="10">
    <location>
        <begin position="373"/>
        <end position="397"/>
    </location>
</feature>
<evidence type="ECO:0000256" key="2">
    <source>
        <dbReference type="ARBA" id="ARBA00004687"/>
    </source>
</evidence>
<evidence type="ECO:0008006" key="13">
    <source>
        <dbReference type="Google" id="ProtNLM"/>
    </source>
</evidence>
<feature type="transmembrane region" description="Helical" evidence="10">
    <location>
        <begin position="32"/>
        <end position="56"/>
    </location>
</feature>
<dbReference type="PANTHER" id="PTHR12468:SF2">
    <property type="entry name" value="GPI MANNOSYLTRANSFERASE 2"/>
    <property type="match status" value="1"/>
</dbReference>
<reference evidence="11" key="1">
    <citation type="submission" date="2020-11" db="EMBL/GenBank/DDBJ databases">
        <title>Isolation and identification of active actinomycetes.</title>
        <authorList>
            <person name="Sun X."/>
        </authorList>
    </citation>
    <scope>NUCLEOTIDE SEQUENCE</scope>
    <source>
        <strain evidence="11">NEAU-A11</strain>
    </source>
</reference>
<organism evidence="11 12">
    <name type="scientific">Actinoplanes aureus</name>
    <dbReference type="NCBI Taxonomy" id="2792083"/>
    <lineage>
        <taxon>Bacteria</taxon>
        <taxon>Bacillati</taxon>
        <taxon>Actinomycetota</taxon>
        <taxon>Actinomycetes</taxon>
        <taxon>Micromonosporales</taxon>
        <taxon>Micromonosporaceae</taxon>
        <taxon>Actinoplanes</taxon>
    </lineage>
</organism>
<feature type="transmembrane region" description="Helical" evidence="10">
    <location>
        <begin position="126"/>
        <end position="145"/>
    </location>
</feature>
<feature type="transmembrane region" description="Helical" evidence="10">
    <location>
        <begin position="157"/>
        <end position="175"/>
    </location>
</feature>
<evidence type="ECO:0000313" key="12">
    <source>
        <dbReference type="Proteomes" id="UP000598146"/>
    </source>
</evidence>
<dbReference type="GO" id="GO:0004376">
    <property type="term" value="F:GPI mannosyltransferase activity"/>
    <property type="evidence" value="ECO:0007669"/>
    <property type="project" value="InterPro"/>
</dbReference>
<comment type="subcellular location">
    <subcellularLocation>
        <location evidence="1">Endoplasmic reticulum membrane</location>
        <topology evidence="1">Multi-pass membrane protein</topology>
    </subcellularLocation>
</comment>
<evidence type="ECO:0000256" key="3">
    <source>
        <dbReference type="ARBA" id="ARBA00022502"/>
    </source>
</evidence>
<evidence type="ECO:0000256" key="10">
    <source>
        <dbReference type="SAM" id="Phobius"/>
    </source>
</evidence>
<keyword evidence="4" id="KW-0328">Glycosyltransferase</keyword>
<comment type="caution">
    <text evidence="11">The sequence shown here is derived from an EMBL/GenBank/DDBJ whole genome shotgun (WGS) entry which is preliminary data.</text>
</comment>
<keyword evidence="3" id="KW-0337">GPI-anchor biosynthesis</keyword>
<evidence type="ECO:0000256" key="5">
    <source>
        <dbReference type="ARBA" id="ARBA00022679"/>
    </source>
</evidence>
<evidence type="ECO:0000313" key="11">
    <source>
        <dbReference type="EMBL" id="MBG0562036.1"/>
    </source>
</evidence>
<keyword evidence="8 10" id="KW-1133">Transmembrane helix</keyword>
<keyword evidence="9 10" id="KW-0472">Membrane</keyword>
<keyword evidence="7" id="KW-0256">Endoplasmic reticulum</keyword>
<evidence type="ECO:0000256" key="1">
    <source>
        <dbReference type="ARBA" id="ARBA00004477"/>
    </source>
</evidence>
<dbReference type="AlphaFoldDB" id="A0A931FYL5"/>
<dbReference type="GO" id="GO:0000009">
    <property type="term" value="F:alpha-1,6-mannosyltransferase activity"/>
    <property type="evidence" value="ECO:0007669"/>
    <property type="project" value="InterPro"/>
</dbReference>
<feature type="transmembrane region" description="Helical" evidence="10">
    <location>
        <begin position="195"/>
        <end position="227"/>
    </location>
</feature>
<feature type="transmembrane region" description="Helical" evidence="10">
    <location>
        <begin position="239"/>
        <end position="258"/>
    </location>
</feature>
<evidence type="ECO:0000256" key="9">
    <source>
        <dbReference type="ARBA" id="ARBA00023136"/>
    </source>
</evidence>
<proteinExistence type="predicted"/>
<feature type="transmembrane region" description="Helical" evidence="10">
    <location>
        <begin position="298"/>
        <end position="319"/>
    </location>
</feature>
<dbReference type="EMBL" id="JADQTO010000004">
    <property type="protein sequence ID" value="MBG0562036.1"/>
    <property type="molecule type" value="Genomic_DNA"/>
</dbReference>
<protein>
    <recommendedName>
        <fullName evidence="13">Integral membrane protein</fullName>
    </recommendedName>
</protein>
<dbReference type="Proteomes" id="UP000598146">
    <property type="component" value="Unassembled WGS sequence"/>
</dbReference>
<sequence>MIPAVDGVKVVDEPDAGAVAEKPRLWDAAGGWTGVLTAIGILALTRAGQLLMIWWLGGATAEPRSIRERLLIWDGGWFLRVAMDGYPEGYTYDANGTLQGNELAFFPVYPILIRTGAALGVDPGTAALAVAWIASIGAAIALHLLGTSLYGKKAGWALVAICCSAPASVVLSMAYSESIFLALVAGMFAAAHRRAWWAAGLLGLATALSRPTGVAAALGLTVAALLAIREPGEKKLPPLAAAAAALAGVPLFLGWVAWRVGDLTAWFKIQTAGWGTSFDYGSSTLKFLNTTLRTGDGWVPMSVALILLVALAAAGVALARKTWLPLAVYGVVAMVLVYGQAGFYHSKPRLLLPVLLTLLPAVVAASRARPRAAILSIVAWALFGLWYGAYLVTVWPYTL</sequence>
<comment type="pathway">
    <text evidence="2">Glycolipid biosynthesis; glycosylphosphatidylinositol-anchor biosynthesis.</text>
</comment>
<evidence type="ECO:0000256" key="8">
    <source>
        <dbReference type="ARBA" id="ARBA00022989"/>
    </source>
</evidence>
<dbReference type="PANTHER" id="PTHR12468">
    <property type="entry name" value="GPI MANNOSYLTRANSFERASE 2"/>
    <property type="match status" value="1"/>
</dbReference>
<keyword evidence="6 10" id="KW-0812">Transmembrane</keyword>
<evidence type="ECO:0000256" key="7">
    <source>
        <dbReference type="ARBA" id="ARBA00022824"/>
    </source>
</evidence>
<dbReference type="InterPro" id="IPR007315">
    <property type="entry name" value="PIG-V/Gpi18"/>
</dbReference>
<accession>A0A931FYL5</accession>
<keyword evidence="5" id="KW-0808">Transferase</keyword>
<feature type="transmembrane region" description="Helical" evidence="10">
    <location>
        <begin position="326"/>
        <end position="344"/>
    </location>
</feature>